<dbReference type="Gene3D" id="3.20.20.80">
    <property type="entry name" value="Glycosidases"/>
    <property type="match status" value="1"/>
</dbReference>
<reference evidence="4" key="1">
    <citation type="submission" date="2018-03" db="EMBL/GenBank/DDBJ databases">
        <authorList>
            <person name="Blom J."/>
        </authorList>
    </citation>
    <scope>NUCLEOTIDE SEQUENCE [LARGE SCALE GENOMIC DNA]</scope>
    <source>
        <strain evidence="4">KPC-SM-21</strain>
    </source>
</reference>
<evidence type="ECO:0000259" key="2">
    <source>
        <dbReference type="PROSITE" id="PS51677"/>
    </source>
</evidence>
<evidence type="ECO:0000256" key="1">
    <source>
        <dbReference type="ARBA" id="ARBA00022729"/>
    </source>
</evidence>
<dbReference type="InterPro" id="IPR051398">
    <property type="entry name" value="Polysacch_Deacetylase"/>
</dbReference>
<dbReference type="SUPFAM" id="SSF88713">
    <property type="entry name" value="Glycoside hydrolase/deacetylase"/>
    <property type="match status" value="1"/>
</dbReference>
<keyword evidence="4" id="KW-1185">Reference proteome</keyword>
<evidence type="ECO:0000313" key="4">
    <source>
        <dbReference type="Proteomes" id="UP000245974"/>
    </source>
</evidence>
<proteinExistence type="predicted"/>
<accession>A0A2U3N2W2</accession>
<keyword evidence="3" id="KW-0378">Hydrolase</keyword>
<keyword evidence="1" id="KW-0732">Signal</keyword>
<dbReference type="RefSeq" id="WP_121975438.1">
    <property type="nucleotide sequence ID" value="NZ_OOGT01000205.1"/>
</dbReference>
<dbReference type="OrthoDB" id="9814639at2"/>
<dbReference type="InterPro" id="IPR032772">
    <property type="entry name" value="PGA_deacetylase_PgaB_C"/>
</dbReference>
<sequence length="612" mass="70120">MNFMIKILLTVSTASILFPTIQCHAKTELKTAIENQEYQFVTMTFHDVRDDVEKSGDKDVYAISTRNLALYFSWLKREGWNPIRLEDVWLARQKKKTLPAKAVLITFDDGILSNYTRVYPLLKEYQIPAVFAVVTSWANGNHKAIDDAYGKGNALNWVQMREMKKSGLVEFVSHSDDLHKGILANPQNNVQPAAITREYLLNEKRYETDDEYRKRIITDLKKSKQILDHELGTDTKAIFWPYGAVSKESEELATIAGLPMSFSLGNVATLADSVRTYQRGLIMNNPSPEQIHDEMINFLTYARLPHKERQSVVGFNLVEMESHNNAGFDFKLGKFLENINALKSNVLLLDVVHRSAENGKVDATYFPNSQLPIQQDLLNRTLWQANTRIANRVLAMLPVGLETLQHYDLAKLAADLVKNNSSVNGIVLNAENELDCAIQDQKTDAICKQKVDRVFSILDQIKEQSAFYSNISTNYQSALKIDLKNEQQINGLNAILKQLEQKDNHLYLYIDPVRNSNIFKILLNKIRYLDDQEKQHLVVNFKIHSEMDEKDLDKYHLGYQALRALSIQRIGLDAYKIANAKTIHQKLYQDLSLNDSPVMYRNPFVVESKETR</sequence>
<dbReference type="InterPro" id="IPR011330">
    <property type="entry name" value="Glyco_hydro/deAcase_b/a-brl"/>
</dbReference>
<dbReference type="GO" id="GO:0005975">
    <property type="term" value="P:carbohydrate metabolic process"/>
    <property type="evidence" value="ECO:0007669"/>
    <property type="project" value="InterPro"/>
</dbReference>
<dbReference type="PANTHER" id="PTHR34216">
    <property type="match status" value="1"/>
</dbReference>
<dbReference type="EMBL" id="OOGT01000205">
    <property type="protein sequence ID" value="SPL72026.1"/>
    <property type="molecule type" value="Genomic_DNA"/>
</dbReference>
<dbReference type="InterPro" id="IPR023854">
    <property type="entry name" value="PGA_deacetylase_PgaB"/>
</dbReference>
<evidence type="ECO:0000313" key="3">
    <source>
        <dbReference type="EMBL" id="SPL72026.1"/>
    </source>
</evidence>
<dbReference type="Proteomes" id="UP000245974">
    <property type="component" value="Unassembled WGS sequence"/>
</dbReference>
<name>A0A2U3N2W2_9GAMM</name>
<dbReference type="GO" id="GO:0016810">
    <property type="term" value="F:hydrolase activity, acting on carbon-nitrogen (but not peptide) bonds"/>
    <property type="evidence" value="ECO:0007669"/>
    <property type="project" value="InterPro"/>
</dbReference>
<dbReference type="InParanoid" id="A0A2U3N2W2"/>
<gene>
    <name evidence="3" type="primary">pgaB_2</name>
    <name evidence="3" type="ORF">KPC_3204</name>
</gene>
<protein>
    <submittedName>
        <fullName evidence="3">Poly-beta-1,6-N-acetyl-D-glucosamine N-deacetylase</fullName>
        <ecNumber evidence="3">3.5.1.-</ecNumber>
    </submittedName>
</protein>
<dbReference type="Gene3D" id="3.20.20.370">
    <property type="entry name" value="Glycoside hydrolase/deacetylase"/>
    <property type="match status" value="1"/>
</dbReference>
<dbReference type="PROSITE" id="PS51677">
    <property type="entry name" value="NODB"/>
    <property type="match status" value="1"/>
</dbReference>
<organism evidence="3 4">
    <name type="scientific">Acinetobacter stercoris</name>
    <dbReference type="NCBI Taxonomy" id="2126983"/>
    <lineage>
        <taxon>Bacteria</taxon>
        <taxon>Pseudomonadati</taxon>
        <taxon>Pseudomonadota</taxon>
        <taxon>Gammaproteobacteria</taxon>
        <taxon>Moraxellales</taxon>
        <taxon>Moraxellaceae</taxon>
        <taxon>Acinetobacter</taxon>
    </lineage>
</organism>
<dbReference type="Pfam" id="PF14883">
    <property type="entry name" value="GHL13"/>
    <property type="match status" value="1"/>
</dbReference>
<dbReference type="NCBIfam" id="TIGR03938">
    <property type="entry name" value="deacetyl_PgaB"/>
    <property type="match status" value="1"/>
</dbReference>
<dbReference type="EC" id="3.5.1.-" evidence="3"/>
<dbReference type="Pfam" id="PF01522">
    <property type="entry name" value="Polysacc_deac_1"/>
    <property type="match status" value="1"/>
</dbReference>
<dbReference type="GO" id="GO:0043708">
    <property type="term" value="P:cell adhesion involved in biofilm formation"/>
    <property type="evidence" value="ECO:0007669"/>
    <property type="project" value="InterPro"/>
</dbReference>
<feature type="domain" description="NodB homology" evidence="2">
    <location>
        <begin position="101"/>
        <end position="352"/>
    </location>
</feature>
<dbReference type="PANTHER" id="PTHR34216:SF7">
    <property type="entry name" value="POLY-BETA-1,6-N-ACETYL-D-GLUCOSAMINE N-DEACETYLASE"/>
    <property type="match status" value="1"/>
</dbReference>
<dbReference type="AlphaFoldDB" id="A0A2U3N2W2"/>
<dbReference type="InterPro" id="IPR002509">
    <property type="entry name" value="NODB_dom"/>
</dbReference>